<evidence type="ECO:0000256" key="4">
    <source>
        <dbReference type="ARBA" id="ARBA00022490"/>
    </source>
</evidence>
<sequence>MGRHRSTLRDLGWGTSNSPNPWKQGSAKRVVRTLDYSQAEVDDALPVPEEVLVPAEAPRPAAGLTAAFEQTANFDERLNQLQQDGRQQLDRIREQFEAQDAENKRKLERLNGRIAGLAEGKHAMWSALSQTHKPKPGETHKPAAAATVAATTTAAAPTAPEAAAAPSKPADVPKVASIREEAESASEAARRAALERREREVCEREAALVKEEAALADARNKLATREAEVTAREAEAARKLEGLAARERALAAAQSSLDDTVQLAGTGAAAGGVPLTSSSARVAPVAAVPPSYAGAPISTAASSRVEGPSATTTTHSAASEPTGASAQPNMIDAKAKGGKEADARDIVCDNTAEWTRAENLTASLLRQRDHANPDEVFHPLPNQRTCELKDIFSAPRRRDRAQGSGDWTPAAEEAVQPAQQAAKAGGADKSEPQLQLLGTDGEYHGEIIALPGATRVPGCAPKTLLIGRSSSCDVTLSRDDQISRRHLQLEVRDGRLFLRDLGSTYGTRLNGRVLGSEAAEVTAGDAVVIGASSFVLQAIGGA</sequence>
<dbReference type="EMBL" id="JWZX01001788">
    <property type="protein sequence ID" value="KOO32391.1"/>
    <property type="molecule type" value="Genomic_DNA"/>
</dbReference>
<dbReference type="SMART" id="SM00240">
    <property type="entry name" value="FHA"/>
    <property type="match status" value="1"/>
</dbReference>
<accession>A0A0M0K0I1</accession>
<dbReference type="InterPro" id="IPR005635">
    <property type="entry name" value="Inner_centromere_prot_ARK-bd"/>
</dbReference>
<dbReference type="Proteomes" id="UP000037460">
    <property type="component" value="Unassembled WGS sequence"/>
</dbReference>
<protein>
    <submittedName>
        <fullName evidence="9">Fha domain containing protein</fullName>
    </submittedName>
</protein>
<dbReference type="PANTHER" id="PTHR23308">
    <property type="entry name" value="NUCLEAR INHIBITOR OF PROTEIN PHOSPHATASE-1"/>
    <property type="match status" value="1"/>
</dbReference>
<organism evidence="9 10">
    <name type="scientific">Chrysochromulina tobinii</name>
    <dbReference type="NCBI Taxonomy" id="1460289"/>
    <lineage>
        <taxon>Eukaryota</taxon>
        <taxon>Haptista</taxon>
        <taxon>Haptophyta</taxon>
        <taxon>Prymnesiophyceae</taxon>
        <taxon>Prymnesiales</taxon>
        <taxon>Chrysochromulinaceae</taxon>
        <taxon>Chrysochromulina</taxon>
    </lineage>
</organism>
<keyword evidence="10" id="KW-1185">Reference proteome</keyword>
<gene>
    <name evidence="9" type="ORF">Ctob_002317</name>
</gene>
<dbReference type="SUPFAM" id="SSF49879">
    <property type="entry name" value="SMAD/FHA domain"/>
    <property type="match status" value="1"/>
</dbReference>
<dbReference type="CDD" id="cd00060">
    <property type="entry name" value="FHA"/>
    <property type="match status" value="1"/>
</dbReference>
<evidence type="ECO:0000313" key="9">
    <source>
        <dbReference type="EMBL" id="KOO32391.1"/>
    </source>
</evidence>
<evidence type="ECO:0000259" key="8">
    <source>
        <dbReference type="PROSITE" id="PS50006"/>
    </source>
</evidence>
<comment type="subcellular location">
    <subcellularLocation>
        <location evidence="2">Cytoplasm</location>
        <location evidence="2">Cytoskeleton</location>
        <location evidence="2">Spindle</location>
    </subcellularLocation>
    <subcellularLocation>
        <location evidence="1">Nucleus</location>
    </subcellularLocation>
</comment>
<feature type="compositionally biased region" description="Low complexity" evidence="7">
    <location>
        <begin position="309"/>
        <end position="319"/>
    </location>
</feature>
<comment type="caution">
    <text evidence="9">The sequence shown here is derived from an EMBL/GenBank/DDBJ whole genome shotgun (WGS) entry which is preliminary data.</text>
</comment>
<comment type="similarity">
    <text evidence="3">Belongs to the INCENP family.</text>
</comment>
<evidence type="ECO:0000256" key="5">
    <source>
        <dbReference type="ARBA" id="ARBA00023212"/>
    </source>
</evidence>
<dbReference type="InterPro" id="IPR008984">
    <property type="entry name" value="SMAD_FHA_dom_sf"/>
</dbReference>
<dbReference type="Gene3D" id="2.60.200.20">
    <property type="match status" value="1"/>
</dbReference>
<dbReference type="PROSITE" id="PS50006">
    <property type="entry name" value="FHA_DOMAIN"/>
    <property type="match status" value="1"/>
</dbReference>
<keyword evidence="4" id="KW-0963">Cytoplasm</keyword>
<dbReference type="Pfam" id="PF03941">
    <property type="entry name" value="INCENP_ARK-bind"/>
    <property type="match status" value="1"/>
</dbReference>
<feature type="domain" description="FHA" evidence="8">
    <location>
        <begin position="464"/>
        <end position="514"/>
    </location>
</feature>
<evidence type="ECO:0000256" key="2">
    <source>
        <dbReference type="ARBA" id="ARBA00004186"/>
    </source>
</evidence>
<dbReference type="AlphaFoldDB" id="A0A0M0K0I1"/>
<keyword evidence="5" id="KW-0206">Cytoskeleton</keyword>
<dbReference type="InterPro" id="IPR000253">
    <property type="entry name" value="FHA_dom"/>
</dbReference>
<evidence type="ECO:0000256" key="6">
    <source>
        <dbReference type="ARBA" id="ARBA00023242"/>
    </source>
</evidence>
<feature type="region of interest" description="Disordered" evidence="7">
    <location>
        <begin position="395"/>
        <end position="432"/>
    </location>
</feature>
<keyword evidence="6" id="KW-0539">Nucleus</keyword>
<reference evidence="10" key="1">
    <citation type="journal article" date="2015" name="PLoS Genet.">
        <title>Genome Sequence and Transcriptome Analyses of Chrysochromulina tobin: Metabolic Tools for Enhanced Algal Fitness in the Prominent Order Prymnesiales (Haptophyceae).</title>
        <authorList>
            <person name="Hovde B.T."/>
            <person name="Deodato C.R."/>
            <person name="Hunsperger H.M."/>
            <person name="Ryken S.A."/>
            <person name="Yost W."/>
            <person name="Jha R.K."/>
            <person name="Patterson J."/>
            <person name="Monnat R.J. Jr."/>
            <person name="Barlow S.B."/>
            <person name="Starkenburg S.R."/>
            <person name="Cattolico R.A."/>
        </authorList>
    </citation>
    <scope>NUCLEOTIDE SEQUENCE</scope>
    <source>
        <strain evidence="10">CCMP291</strain>
    </source>
</reference>
<feature type="compositionally biased region" description="Polar residues" evidence="7">
    <location>
        <begin position="14"/>
        <end position="23"/>
    </location>
</feature>
<feature type="region of interest" description="Disordered" evidence="7">
    <location>
        <begin position="153"/>
        <end position="185"/>
    </location>
</feature>
<dbReference type="OrthoDB" id="552194at2759"/>
<evidence type="ECO:0000256" key="3">
    <source>
        <dbReference type="ARBA" id="ARBA00010042"/>
    </source>
</evidence>
<feature type="compositionally biased region" description="Low complexity" evidence="7">
    <location>
        <begin position="409"/>
        <end position="425"/>
    </location>
</feature>
<feature type="region of interest" description="Disordered" evidence="7">
    <location>
        <begin position="1"/>
        <end position="27"/>
    </location>
</feature>
<evidence type="ECO:0000313" key="10">
    <source>
        <dbReference type="Proteomes" id="UP000037460"/>
    </source>
</evidence>
<evidence type="ECO:0000256" key="7">
    <source>
        <dbReference type="SAM" id="MobiDB-lite"/>
    </source>
</evidence>
<proteinExistence type="inferred from homology"/>
<name>A0A0M0K0I1_9EUKA</name>
<dbReference type="Pfam" id="PF00498">
    <property type="entry name" value="FHA"/>
    <property type="match status" value="1"/>
</dbReference>
<feature type="compositionally biased region" description="Low complexity" evidence="7">
    <location>
        <begin position="153"/>
        <end position="176"/>
    </location>
</feature>
<dbReference type="InterPro" id="IPR050923">
    <property type="entry name" value="Cell_Proc_Reg/RNA_Proc"/>
</dbReference>
<feature type="region of interest" description="Disordered" evidence="7">
    <location>
        <begin position="299"/>
        <end position="329"/>
    </location>
</feature>
<evidence type="ECO:0000256" key="1">
    <source>
        <dbReference type="ARBA" id="ARBA00004123"/>
    </source>
</evidence>
<dbReference type="GO" id="GO:0005634">
    <property type="term" value="C:nucleus"/>
    <property type="evidence" value="ECO:0007669"/>
    <property type="project" value="UniProtKB-SubCell"/>
</dbReference>
<dbReference type="GO" id="GO:0005819">
    <property type="term" value="C:spindle"/>
    <property type="evidence" value="ECO:0007669"/>
    <property type="project" value="UniProtKB-SubCell"/>
</dbReference>